<dbReference type="InterPro" id="IPR036754">
    <property type="entry name" value="YbaK/aa-tRNA-synt-asso_dom_sf"/>
</dbReference>
<evidence type="ECO:0000313" key="2">
    <source>
        <dbReference type="EMBL" id="TKR27657.1"/>
    </source>
</evidence>
<dbReference type="PANTHER" id="PTHR30411">
    <property type="entry name" value="CYTOPLASMIC PROTEIN"/>
    <property type="match status" value="1"/>
</dbReference>
<dbReference type="AlphaFoldDB" id="A0A4U5JIW2"/>
<evidence type="ECO:0000313" key="3">
    <source>
        <dbReference type="Proteomes" id="UP000308037"/>
    </source>
</evidence>
<keyword evidence="3" id="KW-1185">Reference proteome</keyword>
<dbReference type="Gene3D" id="3.90.960.10">
    <property type="entry name" value="YbaK/aminoacyl-tRNA synthetase-associated domain"/>
    <property type="match status" value="1"/>
</dbReference>
<dbReference type="PANTHER" id="PTHR30411:SF1">
    <property type="entry name" value="CYTOPLASMIC PROTEIN"/>
    <property type="match status" value="1"/>
</dbReference>
<accession>A0A4U5JIW2</accession>
<reference evidence="2 3" key="1">
    <citation type="submission" date="2019-04" db="EMBL/GenBank/DDBJ databases">
        <title>Natronomonas sp. F20-122 a newhaloarchaeon isolated from a saline saltern of Isla Bacuta, Huelva, Spain.</title>
        <authorList>
            <person name="Duran-Viseras A."/>
            <person name="Sanchez-Porro C."/>
            <person name="Ventosa A."/>
        </authorList>
    </citation>
    <scope>NUCLEOTIDE SEQUENCE [LARGE SCALE GENOMIC DNA]</scope>
    <source>
        <strain evidence="2 3">F20-122</strain>
    </source>
</reference>
<dbReference type="OrthoDB" id="27691at2157"/>
<organism evidence="2 3">
    <name type="scientific">Natronomonas salsuginis</name>
    <dbReference type="NCBI Taxonomy" id="2217661"/>
    <lineage>
        <taxon>Archaea</taxon>
        <taxon>Methanobacteriati</taxon>
        <taxon>Methanobacteriota</taxon>
        <taxon>Stenosarchaea group</taxon>
        <taxon>Halobacteria</taxon>
        <taxon>Halobacteriales</taxon>
        <taxon>Natronomonadaceae</taxon>
        <taxon>Natronomonas</taxon>
    </lineage>
</organism>
<gene>
    <name evidence="2" type="ORF">DM868_00770</name>
</gene>
<dbReference type="Pfam" id="PF04073">
    <property type="entry name" value="tRNA_edit"/>
    <property type="match status" value="1"/>
</dbReference>
<dbReference type="GO" id="GO:0002161">
    <property type="term" value="F:aminoacyl-tRNA deacylase activity"/>
    <property type="evidence" value="ECO:0007669"/>
    <property type="project" value="InterPro"/>
</dbReference>
<protein>
    <submittedName>
        <fullName evidence="2">YbaK/EbsC family protein</fullName>
    </submittedName>
</protein>
<dbReference type="EMBL" id="QKNX01000001">
    <property type="protein sequence ID" value="TKR27657.1"/>
    <property type="molecule type" value="Genomic_DNA"/>
</dbReference>
<proteinExistence type="predicted"/>
<name>A0A4U5JIW2_9EURY</name>
<feature type="domain" description="YbaK/aminoacyl-tRNA synthetase-associated" evidence="1">
    <location>
        <begin position="27"/>
        <end position="147"/>
    </location>
</feature>
<dbReference type="CDD" id="cd04333">
    <property type="entry name" value="ProX_deacylase"/>
    <property type="match status" value="1"/>
</dbReference>
<dbReference type="SUPFAM" id="SSF55826">
    <property type="entry name" value="YbaK/ProRS associated domain"/>
    <property type="match status" value="1"/>
</dbReference>
<comment type="caution">
    <text evidence="2">The sequence shown here is derived from an EMBL/GenBank/DDBJ whole genome shotgun (WGS) entry which is preliminary data.</text>
</comment>
<dbReference type="RefSeq" id="WP_137274958.1">
    <property type="nucleotide sequence ID" value="NZ_QKNX01000001.1"/>
</dbReference>
<dbReference type="Proteomes" id="UP000308037">
    <property type="component" value="Unassembled WGS sequence"/>
</dbReference>
<sequence>MHPRAEEFTRTARDEYGIDVDVREFPEGTKTAADAAEAVGCSVAQIASGIVLSAGDGLVVSVTSGANRVDMAKIAATVGVKQDDVSMADADAIKETLGWSIGGVPPFCHATEVPVFMDETLAEFETVWAAAGTPKAVFEIEPETLAELADAPLIDVNQ</sequence>
<evidence type="ECO:0000259" key="1">
    <source>
        <dbReference type="Pfam" id="PF04073"/>
    </source>
</evidence>
<dbReference type="InterPro" id="IPR007214">
    <property type="entry name" value="YbaK/aa-tRNA-synth-assoc-dom"/>
</dbReference>